<name>A0AAF0UWX4_SOLVR</name>
<organism evidence="1 2">
    <name type="scientific">Solanum verrucosum</name>
    <dbReference type="NCBI Taxonomy" id="315347"/>
    <lineage>
        <taxon>Eukaryota</taxon>
        <taxon>Viridiplantae</taxon>
        <taxon>Streptophyta</taxon>
        <taxon>Embryophyta</taxon>
        <taxon>Tracheophyta</taxon>
        <taxon>Spermatophyta</taxon>
        <taxon>Magnoliopsida</taxon>
        <taxon>eudicotyledons</taxon>
        <taxon>Gunneridae</taxon>
        <taxon>Pentapetalae</taxon>
        <taxon>asterids</taxon>
        <taxon>lamiids</taxon>
        <taxon>Solanales</taxon>
        <taxon>Solanaceae</taxon>
        <taxon>Solanoideae</taxon>
        <taxon>Solaneae</taxon>
        <taxon>Solanum</taxon>
    </lineage>
</organism>
<evidence type="ECO:0000313" key="2">
    <source>
        <dbReference type="Proteomes" id="UP001234989"/>
    </source>
</evidence>
<dbReference type="EMBL" id="CP133621">
    <property type="protein sequence ID" value="WMV52813.1"/>
    <property type="molecule type" value="Genomic_DNA"/>
</dbReference>
<gene>
    <name evidence="1" type="ORF">MTR67_046198</name>
</gene>
<dbReference type="Proteomes" id="UP001234989">
    <property type="component" value="Chromosome 10"/>
</dbReference>
<sequence>MYYPLNKQSRAFSLEEYIVLVFCAHQSLTRQLYSCSPFKLRGKLFYFGLGPNACKNHQNTEILHFLTEHALKFSFLKEVKIDDCLEMKVFVRQGIFVSTPSLESVNNDDEVKEDDLNK</sequence>
<protein>
    <submittedName>
        <fullName evidence="1">Uncharacterized protein</fullName>
    </submittedName>
</protein>
<dbReference type="AlphaFoldDB" id="A0AAF0UWX4"/>
<keyword evidence="2" id="KW-1185">Reference proteome</keyword>
<accession>A0AAF0UWX4</accession>
<reference evidence="1" key="1">
    <citation type="submission" date="2023-08" db="EMBL/GenBank/DDBJ databases">
        <title>A de novo genome assembly of Solanum verrucosum Schlechtendal, a Mexican diploid species geographically isolated from the other diploid A-genome species in potato relatives.</title>
        <authorList>
            <person name="Hosaka K."/>
        </authorList>
    </citation>
    <scope>NUCLEOTIDE SEQUENCE</scope>
    <source>
        <tissue evidence="1">Young leaves</tissue>
    </source>
</reference>
<proteinExistence type="predicted"/>
<evidence type="ECO:0000313" key="1">
    <source>
        <dbReference type="EMBL" id="WMV52813.1"/>
    </source>
</evidence>